<comment type="caution">
    <text evidence="1">The sequence shown here is derived from an EMBL/GenBank/DDBJ whole genome shotgun (WGS) entry which is preliminary data.</text>
</comment>
<gene>
    <name evidence="1" type="ORF">OCV51_10470</name>
</gene>
<evidence type="ECO:0000313" key="2">
    <source>
        <dbReference type="Proteomes" id="UP001652394"/>
    </source>
</evidence>
<accession>A0ABT2TCU8</accession>
<protein>
    <recommendedName>
        <fullName evidence="3">HTH cro/C1-type domain-containing protein</fullName>
    </recommendedName>
</protein>
<dbReference type="Proteomes" id="UP001652394">
    <property type="component" value="Unassembled WGS sequence"/>
</dbReference>
<evidence type="ECO:0008006" key="3">
    <source>
        <dbReference type="Google" id="ProtNLM"/>
    </source>
</evidence>
<evidence type="ECO:0000313" key="1">
    <source>
        <dbReference type="EMBL" id="MCU6748070.1"/>
    </source>
</evidence>
<dbReference type="EMBL" id="JAOQJX010000015">
    <property type="protein sequence ID" value="MCU6748070.1"/>
    <property type="molecule type" value="Genomic_DNA"/>
</dbReference>
<proteinExistence type="predicted"/>
<organism evidence="1 2">
    <name type="scientific">Faecalicatena acetigenes</name>
    <dbReference type="NCBI Taxonomy" id="2981790"/>
    <lineage>
        <taxon>Bacteria</taxon>
        <taxon>Bacillati</taxon>
        <taxon>Bacillota</taxon>
        <taxon>Clostridia</taxon>
        <taxon>Lachnospirales</taxon>
        <taxon>Lachnospiraceae</taxon>
        <taxon>Faecalicatena</taxon>
    </lineage>
</organism>
<sequence>MKTMRNKDIKDYFKSKGVPMWRAAERLGIADSSFSRMLRYEISEEKKAEIFKIIDELAEMEE</sequence>
<dbReference type="RefSeq" id="WP_267304176.1">
    <property type="nucleotide sequence ID" value="NZ_JAOQJX010000015.1"/>
</dbReference>
<reference evidence="1 2" key="1">
    <citation type="journal article" date="2021" name="ISME Commun">
        <title>Automated analysis of genomic sequences facilitates high-throughput and comprehensive description of bacteria.</title>
        <authorList>
            <person name="Hitch T.C.A."/>
        </authorList>
    </citation>
    <scope>NUCLEOTIDE SEQUENCE [LARGE SCALE GENOMIC DNA]</scope>
    <source>
        <strain evidence="1 2">H2_18</strain>
    </source>
</reference>
<keyword evidence="2" id="KW-1185">Reference proteome</keyword>
<name>A0ABT2TCU8_9FIRM</name>